<evidence type="ECO:0000259" key="4">
    <source>
        <dbReference type="Pfam" id="PF00724"/>
    </source>
</evidence>
<keyword evidence="6" id="KW-1185">Reference proteome</keyword>
<comment type="caution">
    <text evidence="5">The sequence shown here is derived from an EMBL/GenBank/DDBJ whole genome shotgun (WGS) entry which is preliminary data.</text>
</comment>
<reference evidence="5 6" key="1">
    <citation type="submission" date="2017-04" db="EMBL/GenBank/DDBJ databases">
        <title>Draft genome sequence of Tuber borchii Vittad., a whitish edible truffle.</title>
        <authorList>
            <consortium name="DOE Joint Genome Institute"/>
            <person name="Murat C."/>
            <person name="Kuo A."/>
            <person name="Barry K.W."/>
            <person name="Clum A."/>
            <person name="Dockter R.B."/>
            <person name="Fauchery L."/>
            <person name="Iotti M."/>
            <person name="Kohler A."/>
            <person name="Labutti K."/>
            <person name="Lindquist E.A."/>
            <person name="Lipzen A."/>
            <person name="Ohm R.A."/>
            <person name="Wang M."/>
            <person name="Grigoriev I.V."/>
            <person name="Zambonelli A."/>
            <person name="Martin F.M."/>
        </authorList>
    </citation>
    <scope>NUCLEOTIDE SEQUENCE [LARGE SCALE GENOMIC DNA]</scope>
    <source>
        <strain evidence="5 6">Tbo3840</strain>
    </source>
</reference>
<evidence type="ECO:0000256" key="1">
    <source>
        <dbReference type="ARBA" id="ARBA00001917"/>
    </source>
</evidence>
<dbReference type="Gene3D" id="3.20.20.70">
    <property type="entry name" value="Aldolase class I"/>
    <property type="match status" value="1"/>
</dbReference>
<accession>A0A2T7A148</accession>
<dbReference type="InterPro" id="IPR013785">
    <property type="entry name" value="Aldolase_TIM"/>
</dbReference>
<dbReference type="Pfam" id="PF00724">
    <property type="entry name" value="Oxidored_FMN"/>
    <property type="match status" value="1"/>
</dbReference>
<dbReference type="OrthoDB" id="276546at2759"/>
<dbReference type="GO" id="GO:0016628">
    <property type="term" value="F:oxidoreductase activity, acting on the CH-CH group of donors, NAD or NADP as acceptor"/>
    <property type="evidence" value="ECO:0007669"/>
    <property type="project" value="UniProtKB-ARBA"/>
</dbReference>
<gene>
    <name evidence="5" type="ORF">B9Z19DRAFT_1099691</name>
</gene>
<dbReference type="GO" id="GO:0005829">
    <property type="term" value="C:cytosol"/>
    <property type="evidence" value="ECO:0007669"/>
    <property type="project" value="UniProtKB-ARBA"/>
</dbReference>
<dbReference type="PANTHER" id="PTHR22893">
    <property type="entry name" value="NADH OXIDOREDUCTASE-RELATED"/>
    <property type="match status" value="1"/>
</dbReference>
<evidence type="ECO:0000256" key="3">
    <source>
        <dbReference type="ARBA" id="ARBA00023002"/>
    </source>
</evidence>
<dbReference type="InterPro" id="IPR045247">
    <property type="entry name" value="Oye-like"/>
</dbReference>
<keyword evidence="3" id="KW-0560">Oxidoreductase</keyword>
<dbReference type="Proteomes" id="UP000244722">
    <property type="component" value="Unassembled WGS sequence"/>
</dbReference>
<evidence type="ECO:0000313" key="5">
    <source>
        <dbReference type="EMBL" id="PUU81463.1"/>
    </source>
</evidence>
<comment type="similarity">
    <text evidence="2">Belongs to the NADH:flavin oxidoreductase/NADH oxidase family.</text>
</comment>
<protein>
    <recommendedName>
        <fullName evidence="4">NADH:flavin oxidoreductase/NADH oxidase N-terminal domain-containing protein</fullName>
    </recommendedName>
</protein>
<organism evidence="5 6">
    <name type="scientific">Tuber borchii</name>
    <name type="common">White truffle</name>
    <dbReference type="NCBI Taxonomy" id="42251"/>
    <lineage>
        <taxon>Eukaryota</taxon>
        <taxon>Fungi</taxon>
        <taxon>Dikarya</taxon>
        <taxon>Ascomycota</taxon>
        <taxon>Pezizomycotina</taxon>
        <taxon>Pezizomycetes</taxon>
        <taxon>Pezizales</taxon>
        <taxon>Tuberaceae</taxon>
        <taxon>Tuber</taxon>
    </lineage>
</organism>
<dbReference type="CDD" id="cd02933">
    <property type="entry name" value="OYE_like_FMN"/>
    <property type="match status" value="1"/>
</dbReference>
<dbReference type="FunFam" id="3.20.20.70:FF:000059">
    <property type="entry name" value="N-ethylmaleimide reductase, FMN-linked"/>
    <property type="match status" value="1"/>
</dbReference>
<dbReference type="STRING" id="42251.A0A2T7A148"/>
<dbReference type="InterPro" id="IPR001155">
    <property type="entry name" value="OxRdtase_FMN_N"/>
</dbReference>
<sequence>MTVLHPSVANGSKASSKLFTPLKLGKMELKHRIVMAPLTRTRSPEHIPDENVVEYYRQRASEGGLLITEATNISVMAGNYHDTPGIFTPEQIRGWAKVTDAVHSKGGFIYCQLWHVGRMTHPVNLGGRSPLGPSATKLEDSKVFFTREGPKDTVTPKEMTIEEIQDTISDYVHAAKCAIAAGFDGVEIHGANGYLLDQFISDNINIRTDAYGGSTENRGRIVLEVVDRVVAAIGASRVGIRFSPFGLFQGTNTSDIHEHYGYVVENVGKKGLAYVHLVEPRSEVVMDGEMKKEKLLAIAKAKGFDDTNSESVVEDGGAEGVVFGRYFISNPDIVDRLRNGWPLAHYDRNTFYVPGAAGYTDYPTYEQSTAEKLASVKI</sequence>
<name>A0A2T7A148_TUBBO</name>
<feature type="domain" description="NADH:flavin oxidoreductase/NADH oxidase N-terminal" evidence="4">
    <location>
        <begin position="17"/>
        <end position="342"/>
    </location>
</feature>
<comment type="cofactor">
    <cofactor evidence="1">
        <name>FMN</name>
        <dbReference type="ChEBI" id="CHEBI:58210"/>
    </cofactor>
</comment>
<dbReference type="PANTHER" id="PTHR22893:SF91">
    <property type="entry name" value="NADPH DEHYDROGENASE 2-RELATED"/>
    <property type="match status" value="1"/>
</dbReference>
<proteinExistence type="inferred from homology"/>
<evidence type="ECO:0000313" key="6">
    <source>
        <dbReference type="Proteomes" id="UP000244722"/>
    </source>
</evidence>
<dbReference type="SUPFAM" id="SSF51395">
    <property type="entry name" value="FMN-linked oxidoreductases"/>
    <property type="match status" value="1"/>
</dbReference>
<dbReference type="AlphaFoldDB" id="A0A2T7A148"/>
<dbReference type="EMBL" id="NESQ01000044">
    <property type="protein sequence ID" value="PUU81463.1"/>
    <property type="molecule type" value="Genomic_DNA"/>
</dbReference>
<evidence type="ECO:0000256" key="2">
    <source>
        <dbReference type="ARBA" id="ARBA00005979"/>
    </source>
</evidence>
<dbReference type="GO" id="GO:0010181">
    <property type="term" value="F:FMN binding"/>
    <property type="evidence" value="ECO:0007669"/>
    <property type="project" value="InterPro"/>
</dbReference>